<dbReference type="PANTHER" id="PTHR15337">
    <property type="entry name" value="ANTERIOR GRADIENT PROTEIN-RELATED"/>
    <property type="match status" value="1"/>
</dbReference>
<sequence>MITLIHNNISRVILLLLFVIPVSCQSQSKGGINFIENSWGEALKQAKKQNKYIFVDAYAVWCGPCKMLKRITFKDKDASEFYNKNFINVAMDMERGDGPILGSQWQITAYPTLLIFDPQGNLVSSSRGFIPSGTLIRFGKSALSNRKKI</sequence>
<dbReference type="RefSeq" id="WP_114004451.1">
    <property type="nucleotide sequence ID" value="NZ_QGDC01000003.1"/>
</dbReference>
<name>A0A367GRT0_9SPHI</name>
<dbReference type="InterPro" id="IPR036249">
    <property type="entry name" value="Thioredoxin-like_sf"/>
</dbReference>
<reference evidence="3 4" key="1">
    <citation type="submission" date="2018-05" db="EMBL/GenBank/DDBJ databases">
        <title>Mucilaginibacter hurinus sp. nov., isolated from briquette warehouse soil.</title>
        <authorList>
            <person name="Choi L."/>
        </authorList>
    </citation>
    <scope>NUCLEOTIDE SEQUENCE [LARGE SCALE GENOMIC DNA]</scope>
    <source>
        <strain evidence="3 4">ZR32</strain>
    </source>
</reference>
<evidence type="ECO:0000256" key="1">
    <source>
        <dbReference type="ARBA" id="ARBA00022729"/>
    </source>
</evidence>
<dbReference type="SUPFAM" id="SSF52833">
    <property type="entry name" value="Thioredoxin-like"/>
    <property type="match status" value="1"/>
</dbReference>
<comment type="caution">
    <text evidence="3">The sequence shown here is derived from an EMBL/GenBank/DDBJ whole genome shotgun (WGS) entry which is preliminary data.</text>
</comment>
<protein>
    <submittedName>
        <fullName evidence="3">Thioredoxin</fullName>
    </submittedName>
</protein>
<dbReference type="AlphaFoldDB" id="A0A367GRT0"/>
<dbReference type="Gene3D" id="3.40.30.10">
    <property type="entry name" value="Glutaredoxin"/>
    <property type="match status" value="1"/>
</dbReference>
<evidence type="ECO:0000259" key="2">
    <source>
        <dbReference type="PROSITE" id="PS51352"/>
    </source>
</evidence>
<dbReference type="InterPro" id="IPR051099">
    <property type="entry name" value="AGR/TXD"/>
</dbReference>
<dbReference type="InterPro" id="IPR013766">
    <property type="entry name" value="Thioredoxin_domain"/>
</dbReference>
<gene>
    <name evidence="3" type="ORF">DJ568_06495</name>
</gene>
<proteinExistence type="predicted"/>
<feature type="domain" description="Thioredoxin" evidence="2">
    <location>
        <begin position="14"/>
        <end position="144"/>
    </location>
</feature>
<keyword evidence="1" id="KW-0732">Signal</keyword>
<keyword evidence="4" id="KW-1185">Reference proteome</keyword>
<dbReference type="Pfam" id="PF13899">
    <property type="entry name" value="Thioredoxin_7"/>
    <property type="match status" value="1"/>
</dbReference>
<organism evidence="3 4">
    <name type="scientific">Mucilaginibacter hurinus</name>
    <dbReference type="NCBI Taxonomy" id="2201324"/>
    <lineage>
        <taxon>Bacteria</taxon>
        <taxon>Pseudomonadati</taxon>
        <taxon>Bacteroidota</taxon>
        <taxon>Sphingobacteriia</taxon>
        <taxon>Sphingobacteriales</taxon>
        <taxon>Sphingobacteriaceae</taxon>
        <taxon>Mucilaginibacter</taxon>
    </lineage>
</organism>
<dbReference type="OrthoDB" id="120730at2"/>
<accession>A0A367GRT0</accession>
<dbReference type="PRINTS" id="PR00421">
    <property type="entry name" value="THIOREDOXIN"/>
</dbReference>
<evidence type="ECO:0000313" key="4">
    <source>
        <dbReference type="Proteomes" id="UP000253209"/>
    </source>
</evidence>
<dbReference type="PANTHER" id="PTHR15337:SF11">
    <property type="entry name" value="THIOREDOXIN DOMAIN-CONTAINING PROTEIN"/>
    <property type="match status" value="1"/>
</dbReference>
<evidence type="ECO:0000313" key="3">
    <source>
        <dbReference type="EMBL" id="RCH55536.1"/>
    </source>
</evidence>
<dbReference type="EMBL" id="QGDC01000003">
    <property type="protein sequence ID" value="RCH55536.1"/>
    <property type="molecule type" value="Genomic_DNA"/>
</dbReference>
<dbReference type="Proteomes" id="UP000253209">
    <property type="component" value="Unassembled WGS sequence"/>
</dbReference>
<dbReference type="PROSITE" id="PS51352">
    <property type="entry name" value="THIOREDOXIN_2"/>
    <property type="match status" value="1"/>
</dbReference>